<protein>
    <submittedName>
        <fullName evidence="9">Glycosyltransferase family 2 protein</fullName>
    </submittedName>
</protein>
<evidence type="ECO:0000313" key="10">
    <source>
        <dbReference type="Proteomes" id="UP000316292"/>
    </source>
</evidence>
<evidence type="ECO:0000259" key="8">
    <source>
        <dbReference type="Pfam" id="PF00535"/>
    </source>
</evidence>
<evidence type="ECO:0000256" key="3">
    <source>
        <dbReference type="ARBA" id="ARBA00022679"/>
    </source>
</evidence>
<sequence length="122" mass="14094">MRLRAGGSRKGYAGAVREGLERIQTPLTFFADSDGQYDPHDFWRLWPHAADYDIVVGRKVVRDEPFHRILLSRGFHVLAKMMTEVPLKDMDCGFRLLRKEVVEEVLPEATTLPDSFWAEFTI</sequence>
<name>A0A538S671_UNCEI</name>
<dbReference type="PANTHER" id="PTHR48090:SF3">
    <property type="entry name" value="UNDECAPRENYL-PHOSPHATE 4-DEOXY-4-FORMAMIDO-L-ARABINOSE TRANSFERASE"/>
    <property type="match status" value="1"/>
</dbReference>
<evidence type="ECO:0000256" key="1">
    <source>
        <dbReference type="ARBA" id="ARBA00022475"/>
    </source>
</evidence>
<proteinExistence type="predicted"/>
<accession>A0A538S671</accession>
<dbReference type="AlphaFoldDB" id="A0A538S671"/>
<dbReference type="SUPFAM" id="SSF53448">
    <property type="entry name" value="Nucleotide-diphospho-sugar transferases"/>
    <property type="match status" value="1"/>
</dbReference>
<dbReference type="GO" id="GO:0005886">
    <property type="term" value="C:plasma membrane"/>
    <property type="evidence" value="ECO:0007669"/>
    <property type="project" value="TreeGrafter"/>
</dbReference>
<evidence type="ECO:0000256" key="7">
    <source>
        <dbReference type="ARBA" id="ARBA00023136"/>
    </source>
</evidence>
<evidence type="ECO:0000256" key="2">
    <source>
        <dbReference type="ARBA" id="ARBA00022676"/>
    </source>
</evidence>
<keyword evidence="3 9" id="KW-0808">Transferase</keyword>
<dbReference type="Gene3D" id="3.90.550.10">
    <property type="entry name" value="Spore Coat Polysaccharide Biosynthesis Protein SpsA, Chain A"/>
    <property type="match status" value="1"/>
</dbReference>
<keyword evidence="1" id="KW-1003">Cell membrane</keyword>
<comment type="caution">
    <text evidence="9">The sequence shown here is derived from an EMBL/GenBank/DDBJ whole genome shotgun (WGS) entry which is preliminary data.</text>
</comment>
<keyword evidence="4" id="KW-0812">Transmembrane</keyword>
<evidence type="ECO:0000256" key="4">
    <source>
        <dbReference type="ARBA" id="ARBA00022692"/>
    </source>
</evidence>
<evidence type="ECO:0000256" key="6">
    <source>
        <dbReference type="ARBA" id="ARBA00022989"/>
    </source>
</evidence>
<evidence type="ECO:0000313" key="9">
    <source>
        <dbReference type="EMBL" id="TMQ46873.1"/>
    </source>
</evidence>
<dbReference type="Pfam" id="PF00535">
    <property type="entry name" value="Glycos_transf_2"/>
    <property type="match status" value="1"/>
</dbReference>
<reference evidence="9 10" key="1">
    <citation type="journal article" date="2019" name="Nat. Microbiol.">
        <title>Mediterranean grassland soil C-N compound turnover is dependent on rainfall and depth, and is mediated by genomically divergent microorganisms.</title>
        <authorList>
            <person name="Diamond S."/>
            <person name="Andeer P.F."/>
            <person name="Li Z."/>
            <person name="Crits-Christoph A."/>
            <person name="Burstein D."/>
            <person name="Anantharaman K."/>
            <person name="Lane K.R."/>
            <person name="Thomas B.C."/>
            <person name="Pan C."/>
            <person name="Northen T.R."/>
            <person name="Banfield J.F."/>
        </authorList>
    </citation>
    <scope>NUCLEOTIDE SEQUENCE [LARGE SCALE GENOMIC DNA]</scope>
    <source>
        <strain evidence="9">WS_1</strain>
    </source>
</reference>
<evidence type="ECO:0000256" key="5">
    <source>
        <dbReference type="ARBA" id="ARBA00022985"/>
    </source>
</evidence>
<feature type="non-terminal residue" evidence="9">
    <location>
        <position position="122"/>
    </location>
</feature>
<dbReference type="EMBL" id="VBOR01000141">
    <property type="protein sequence ID" value="TMQ46873.1"/>
    <property type="molecule type" value="Genomic_DNA"/>
</dbReference>
<dbReference type="InterPro" id="IPR050256">
    <property type="entry name" value="Glycosyltransferase_2"/>
</dbReference>
<dbReference type="InterPro" id="IPR029044">
    <property type="entry name" value="Nucleotide-diphossugar_trans"/>
</dbReference>
<dbReference type="Proteomes" id="UP000316292">
    <property type="component" value="Unassembled WGS sequence"/>
</dbReference>
<dbReference type="InterPro" id="IPR001173">
    <property type="entry name" value="Glyco_trans_2-like"/>
</dbReference>
<dbReference type="PANTHER" id="PTHR48090">
    <property type="entry name" value="UNDECAPRENYL-PHOSPHATE 4-DEOXY-4-FORMAMIDO-L-ARABINOSE TRANSFERASE-RELATED"/>
    <property type="match status" value="1"/>
</dbReference>
<keyword evidence="5" id="KW-0448">Lipopolysaccharide biosynthesis</keyword>
<keyword evidence="2" id="KW-0328">Glycosyltransferase</keyword>
<dbReference type="GO" id="GO:0099621">
    <property type="term" value="F:undecaprenyl-phosphate 4-deoxy-4-formamido-L-arabinose transferase activity"/>
    <property type="evidence" value="ECO:0007669"/>
    <property type="project" value="TreeGrafter"/>
</dbReference>
<dbReference type="GO" id="GO:0009103">
    <property type="term" value="P:lipopolysaccharide biosynthetic process"/>
    <property type="evidence" value="ECO:0007669"/>
    <property type="project" value="UniProtKB-KW"/>
</dbReference>
<dbReference type="CDD" id="cd04179">
    <property type="entry name" value="DPM_DPG-synthase_like"/>
    <property type="match status" value="1"/>
</dbReference>
<keyword evidence="7" id="KW-0472">Membrane</keyword>
<feature type="domain" description="Glycosyltransferase 2-like" evidence="8">
    <location>
        <begin position="8"/>
        <end position="105"/>
    </location>
</feature>
<keyword evidence="6" id="KW-1133">Transmembrane helix</keyword>
<gene>
    <name evidence="9" type="ORF">E6K71_11450</name>
</gene>
<organism evidence="9 10">
    <name type="scientific">Eiseniibacteriota bacterium</name>
    <dbReference type="NCBI Taxonomy" id="2212470"/>
    <lineage>
        <taxon>Bacteria</taxon>
        <taxon>Candidatus Eiseniibacteriota</taxon>
    </lineage>
</organism>